<dbReference type="PROSITE" id="PS50102">
    <property type="entry name" value="RRM"/>
    <property type="match status" value="1"/>
</dbReference>
<dbReference type="GO" id="GO:0003723">
    <property type="term" value="F:RNA binding"/>
    <property type="evidence" value="ECO:0007669"/>
    <property type="project" value="UniProtKB-UniRule"/>
</dbReference>
<accession>A0A3P7LGE8</accession>
<dbReference type="InterPro" id="IPR000504">
    <property type="entry name" value="RRM_dom"/>
</dbReference>
<evidence type="ECO:0000256" key="2">
    <source>
        <dbReference type="PROSITE-ProRule" id="PRU00176"/>
    </source>
</evidence>
<keyword evidence="1 2" id="KW-0694">RNA-binding</keyword>
<evidence type="ECO:0000313" key="5">
    <source>
        <dbReference type="Proteomes" id="UP000281553"/>
    </source>
</evidence>
<dbReference type="Gene3D" id="3.30.70.330">
    <property type="match status" value="1"/>
</dbReference>
<organism evidence="4 5">
    <name type="scientific">Dibothriocephalus latus</name>
    <name type="common">Fish tapeworm</name>
    <name type="synonym">Diphyllobothrium latum</name>
    <dbReference type="NCBI Taxonomy" id="60516"/>
    <lineage>
        <taxon>Eukaryota</taxon>
        <taxon>Metazoa</taxon>
        <taxon>Spiralia</taxon>
        <taxon>Lophotrochozoa</taxon>
        <taxon>Platyhelminthes</taxon>
        <taxon>Cestoda</taxon>
        <taxon>Eucestoda</taxon>
        <taxon>Diphyllobothriidea</taxon>
        <taxon>Diphyllobothriidae</taxon>
        <taxon>Dibothriocephalus</taxon>
    </lineage>
</organism>
<evidence type="ECO:0000259" key="3">
    <source>
        <dbReference type="PROSITE" id="PS50102"/>
    </source>
</evidence>
<dbReference type="AlphaFoldDB" id="A0A3P7LGE8"/>
<dbReference type="Proteomes" id="UP000281553">
    <property type="component" value="Unassembled WGS sequence"/>
</dbReference>
<keyword evidence="5" id="KW-1185">Reference proteome</keyword>
<proteinExistence type="predicted"/>
<evidence type="ECO:0000256" key="1">
    <source>
        <dbReference type="ARBA" id="ARBA00022884"/>
    </source>
</evidence>
<reference evidence="4 5" key="1">
    <citation type="submission" date="2018-11" db="EMBL/GenBank/DDBJ databases">
        <authorList>
            <consortium name="Pathogen Informatics"/>
        </authorList>
    </citation>
    <scope>NUCLEOTIDE SEQUENCE [LARGE SCALE GENOMIC DNA]</scope>
</reference>
<sequence length="82" mass="8962">MKLAPTTTAADLVGYFAKFGPITKAVVITDKVTGESRGFGFVTFADTEAFEGDLLKVCHFLNGRKVSVKPANLHTRSRVIRF</sequence>
<dbReference type="Pfam" id="PF00076">
    <property type="entry name" value="RRM_1"/>
    <property type="match status" value="1"/>
</dbReference>
<feature type="domain" description="RRM" evidence="3">
    <location>
        <begin position="1"/>
        <end position="82"/>
    </location>
</feature>
<dbReference type="PANTHER" id="PTHR48024:SF56">
    <property type="entry name" value="HETEROGENEOUS NUCLEAR RIBONUCLEOPROTEIN A0"/>
    <property type="match status" value="1"/>
</dbReference>
<dbReference type="SUPFAM" id="SSF54928">
    <property type="entry name" value="RNA-binding domain, RBD"/>
    <property type="match status" value="1"/>
</dbReference>
<name>A0A3P7LGE8_DIBLA</name>
<dbReference type="GO" id="GO:0005634">
    <property type="term" value="C:nucleus"/>
    <property type="evidence" value="ECO:0007669"/>
    <property type="project" value="TreeGrafter"/>
</dbReference>
<evidence type="ECO:0000313" key="4">
    <source>
        <dbReference type="EMBL" id="VDN15975.1"/>
    </source>
</evidence>
<gene>
    <name evidence="4" type="ORF">DILT_LOCUS11806</name>
</gene>
<dbReference type="EMBL" id="UYRU01064264">
    <property type="protein sequence ID" value="VDN15975.1"/>
    <property type="molecule type" value="Genomic_DNA"/>
</dbReference>
<dbReference type="PANTHER" id="PTHR48024">
    <property type="entry name" value="GEO13361P1-RELATED"/>
    <property type="match status" value="1"/>
</dbReference>
<dbReference type="SMART" id="SM00360">
    <property type="entry name" value="RRM"/>
    <property type="match status" value="1"/>
</dbReference>
<dbReference type="OrthoDB" id="4207594at2759"/>
<dbReference type="InterPro" id="IPR050886">
    <property type="entry name" value="RNA-binding_reg"/>
</dbReference>
<protein>
    <recommendedName>
        <fullName evidence="3">RRM domain-containing protein</fullName>
    </recommendedName>
</protein>
<dbReference type="InterPro" id="IPR012677">
    <property type="entry name" value="Nucleotide-bd_a/b_plait_sf"/>
</dbReference>
<dbReference type="InterPro" id="IPR035979">
    <property type="entry name" value="RBD_domain_sf"/>
</dbReference>